<feature type="compositionally biased region" description="Basic and acidic residues" evidence="1">
    <location>
        <begin position="187"/>
        <end position="202"/>
    </location>
</feature>
<proteinExistence type="predicted"/>
<evidence type="ECO:0000313" key="3">
    <source>
        <dbReference type="Proteomes" id="UP000799536"/>
    </source>
</evidence>
<dbReference type="EMBL" id="ML993905">
    <property type="protein sequence ID" value="KAF2203377.1"/>
    <property type="molecule type" value="Genomic_DNA"/>
</dbReference>
<protein>
    <submittedName>
        <fullName evidence="2">Uncharacterized protein</fullName>
    </submittedName>
</protein>
<feature type="compositionally biased region" description="Basic and acidic residues" evidence="1">
    <location>
        <begin position="128"/>
        <end position="144"/>
    </location>
</feature>
<name>A0A9P4MUT0_9PLEO</name>
<evidence type="ECO:0000313" key="2">
    <source>
        <dbReference type="EMBL" id="KAF2203377.1"/>
    </source>
</evidence>
<sequence>MSTPRKTTLDLTGAFERIEENLTPDSHNLYRTGVLAWTHGRIVKEEFVEIAKSVFAAVEEPNRAPFQQIHNSILVIVQLAEMTHGHGFATPPTDAKELRRMKRTLAVALPKHSLSHYLEEEEEDFEAHDERKGTENAAAEKEGDTSPNGGGYSIQIKPRATSSTKATGTRIRMRGTDPINPNSWEIRQLKEAAEHFSGEKFGARNTRTKNTKGYSLRKKPGKDDKDKGSKERMAI</sequence>
<keyword evidence="3" id="KW-1185">Reference proteome</keyword>
<feature type="compositionally biased region" description="Basic and acidic residues" evidence="1">
    <location>
        <begin position="221"/>
        <end position="235"/>
    </location>
</feature>
<feature type="compositionally biased region" description="Basic residues" evidence="1">
    <location>
        <begin position="206"/>
        <end position="220"/>
    </location>
</feature>
<gene>
    <name evidence="2" type="ORF">GQ43DRAFT_461638</name>
</gene>
<comment type="caution">
    <text evidence="2">The sequence shown here is derived from an EMBL/GenBank/DDBJ whole genome shotgun (WGS) entry which is preliminary data.</text>
</comment>
<reference evidence="2" key="1">
    <citation type="journal article" date="2020" name="Stud. Mycol.">
        <title>101 Dothideomycetes genomes: a test case for predicting lifestyles and emergence of pathogens.</title>
        <authorList>
            <person name="Haridas S."/>
            <person name="Albert R."/>
            <person name="Binder M."/>
            <person name="Bloem J."/>
            <person name="Labutti K."/>
            <person name="Salamov A."/>
            <person name="Andreopoulos B."/>
            <person name="Baker S."/>
            <person name="Barry K."/>
            <person name="Bills G."/>
            <person name="Bluhm B."/>
            <person name="Cannon C."/>
            <person name="Castanera R."/>
            <person name="Culley D."/>
            <person name="Daum C."/>
            <person name="Ezra D."/>
            <person name="Gonzalez J."/>
            <person name="Henrissat B."/>
            <person name="Kuo A."/>
            <person name="Liang C."/>
            <person name="Lipzen A."/>
            <person name="Lutzoni F."/>
            <person name="Magnuson J."/>
            <person name="Mondo S."/>
            <person name="Nolan M."/>
            <person name="Ohm R."/>
            <person name="Pangilinan J."/>
            <person name="Park H.-J."/>
            <person name="Ramirez L."/>
            <person name="Alfaro M."/>
            <person name="Sun H."/>
            <person name="Tritt A."/>
            <person name="Yoshinaga Y."/>
            <person name="Zwiers L.-H."/>
            <person name="Turgeon B."/>
            <person name="Goodwin S."/>
            <person name="Spatafora J."/>
            <person name="Crous P."/>
            <person name="Grigoriev I."/>
        </authorList>
    </citation>
    <scope>NUCLEOTIDE SEQUENCE</scope>
    <source>
        <strain evidence="2">ATCC 74209</strain>
    </source>
</reference>
<accession>A0A9P4MUT0</accession>
<evidence type="ECO:0000256" key="1">
    <source>
        <dbReference type="SAM" id="MobiDB-lite"/>
    </source>
</evidence>
<dbReference type="Proteomes" id="UP000799536">
    <property type="component" value="Unassembled WGS sequence"/>
</dbReference>
<dbReference type="AlphaFoldDB" id="A0A9P4MUT0"/>
<organism evidence="2 3">
    <name type="scientific">Delitschia confertaspora ATCC 74209</name>
    <dbReference type="NCBI Taxonomy" id="1513339"/>
    <lineage>
        <taxon>Eukaryota</taxon>
        <taxon>Fungi</taxon>
        <taxon>Dikarya</taxon>
        <taxon>Ascomycota</taxon>
        <taxon>Pezizomycotina</taxon>
        <taxon>Dothideomycetes</taxon>
        <taxon>Pleosporomycetidae</taxon>
        <taxon>Pleosporales</taxon>
        <taxon>Delitschiaceae</taxon>
        <taxon>Delitschia</taxon>
    </lineage>
</organism>
<feature type="region of interest" description="Disordered" evidence="1">
    <location>
        <begin position="119"/>
        <end position="235"/>
    </location>
</feature>